<evidence type="ECO:0000313" key="3">
    <source>
        <dbReference type="Proteomes" id="UP000439994"/>
    </source>
</evidence>
<reference evidence="2 3" key="1">
    <citation type="submission" date="2019-11" db="EMBL/GenBank/DDBJ databases">
        <title>P. haliotis isolates from Z. marina roots.</title>
        <authorList>
            <person name="Cohen M."/>
            <person name="Jospin G."/>
            <person name="Eisen J.A."/>
            <person name="Coil D.A."/>
        </authorList>
    </citation>
    <scope>NUCLEOTIDE SEQUENCE [LARGE SCALE GENOMIC DNA]</scope>
    <source>
        <strain evidence="2 3">UCD-MCMsp1aY</strain>
    </source>
</reference>
<gene>
    <name evidence="2" type="ORF">GNP35_05725</name>
</gene>
<evidence type="ECO:0000313" key="2">
    <source>
        <dbReference type="EMBL" id="MUH72021.1"/>
    </source>
</evidence>
<comment type="caution">
    <text evidence="2">The sequence shown here is derived from an EMBL/GenBank/DDBJ whole genome shotgun (WGS) entry which is preliminary data.</text>
</comment>
<keyword evidence="1" id="KW-0472">Membrane</keyword>
<dbReference type="AlphaFoldDB" id="A0A6N8FCC8"/>
<dbReference type="RefSeq" id="WP_155695232.1">
    <property type="nucleotide sequence ID" value="NZ_WOCD01000003.1"/>
</dbReference>
<name>A0A6N8FCC8_9GAMM</name>
<feature type="transmembrane region" description="Helical" evidence="1">
    <location>
        <begin position="90"/>
        <end position="113"/>
    </location>
</feature>
<keyword evidence="1" id="KW-1133">Transmembrane helix</keyword>
<protein>
    <submittedName>
        <fullName evidence="2">Uncharacterized protein</fullName>
    </submittedName>
</protein>
<evidence type="ECO:0000256" key="1">
    <source>
        <dbReference type="SAM" id="Phobius"/>
    </source>
</evidence>
<keyword evidence="1" id="KW-0812">Transmembrane</keyword>
<keyword evidence="3" id="KW-1185">Reference proteome</keyword>
<accession>A0A6N8FCC8</accession>
<sequence>MESPIKSLKIVLISLLFLTALGIIIGGNVGMEINKQKIDNIDNNPIYVELSEKVKSGELEVNEELGLILVEGIREAHIDAGNYLDSIFEVFIYVGLFLSFLIVMLAFVTWHLYKKRSAKST</sequence>
<dbReference type="Proteomes" id="UP000439994">
    <property type="component" value="Unassembled WGS sequence"/>
</dbReference>
<dbReference type="EMBL" id="WOCD01000003">
    <property type="protein sequence ID" value="MUH72021.1"/>
    <property type="molecule type" value="Genomic_DNA"/>
</dbReference>
<organism evidence="2 3">
    <name type="scientific">Psychrosphaera haliotis</name>
    <dbReference type="NCBI Taxonomy" id="555083"/>
    <lineage>
        <taxon>Bacteria</taxon>
        <taxon>Pseudomonadati</taxon>
        <taxon>Pseudomonadota</taxon>
        <taxon>Gammaproteobacteria</taxon>
        <taxon>Alteromonadales</taxon>
        <taxon>Pseudoalteromonadaceae</taxon>
        <taxon>Psychrosphaera</taxon>
    </lineage>
</organism>
<proteinExistence type="predicted"/>